<gene>
    <name evidence="2" type="ORF">NV36_00485</name>
</gene>
<proteinExistence type="predicted"/>
<dbReference type="RefSeq" id="WP_035324539.1">
    <property type="nucleotide sequence ID" value="NZ_CP015125.1"/>
</dbReference>
<organism evidence="2 3">
    <name type="scientific">Dokdonia donghaensis DSW-1</name>
    <dbReference type="NCBI Taxonomy" id="1300343"/>
    <lineage>
        <taxon>Bacteria</taxon>
        <taxon>Pseudomonadati</taxon>
        <taxon>Bacteroidota</taxon>
        <taxon>Flavobacteriia</taxon>
        <taxon>Flavobacteriales</taxon>
        <taxon>Flavobacteriaceae</taxon>
        <taxon>Dokdonia</taxon>
    </lineage>
</organism>
<comment type="caution">
    <text evidence="2">The sequence shown here is derived from an EMBL/GenBank/DDBJ whole genome shotgun (WGS) entry which is preliminary data.</text>
</comment>
<name>A0A0A2GYG5_9FLAO</name>
<dbReference type="AlphaFoldDB" id="A0A0A2GYG5"/>
<accession>A0A0A2GYG5</accession>
<dbReference type="Proteomes" id="UP000030140">
    <property type="component" value="Unassembled WGS sequence"/>
</dbReference>
<sequence length="112" mass="13470">MRYKLFIIVGVFFFAFAKAQTPTKNYKIDSLQFKMYTRLFVGPQLQVDSITVKKIFCDWCTETQMQVLRDEAMRQSMIERHNPRYKKPGEHRLALYVRFSKEDFKNLNDTNE</sequence>
<evidence type="ECO:0000313" key="2">
    <source>
        <dbReference type="EMBL" id="KGO05470.1"/>
    </source>
</evidence>
<protein>
    <submittedName>
        <fullName evidence="2">Uncharacterized protein</fullName>
    </submittedName>
</protein>
<reference evidence="2 3" key="1">
    <citation type="submission" date="2014-10" db="EMBL/GenBank/DDBJ databases">
        <title>Draft genome sequence of the proteorhodopsin-containing marine bacterium Dokdonia donghaensis.</title>
        <authorList>
            <person name="Gomez-Consarnau L."/>
            <person name="Gonzalez J.M."/>
            <person name="Riedel T."/>
            <person name="Jaenicke S."/>
            <person name="Wagner-Doebler I."/>
            <person name="Fuhrman J.A."/>
        </authorList>
    </citation>
    <scope>NUCLEOTIDE SEQUENCE [LARGE SCALE GENOMIC DNA]</scope>
    <source>
        <strain evidence="2 3">DSW-1</strain>
    </source>
</reference>
<dbReference type="PATRIC" id="fig|1300343.5.peg.2466"/>
<dbReference type="KEGG" id="ddo:I597_2443"/>
<dbReference type="EMBL" id="JSAQ01000001">
    <property type="protein sequence ID" value="KGO05470.1"/>
    <property type="molecule type" value="Genomic_DNA"/>
</dbReference>
<evidence type="ECO:0000313" key="3">
    <source>
        <dbReference type="Proteomes" id="UP000030140"/>
    </source>
</evidence>
<keyword evidence="1" id="KW-0732">Signal</keyword>
<dbReference type="OrthoDB" id="1445655at2"/>
<feature type="chain" id="PRO_5001987374" evidence="1">
    <location>
        <begin position="20"/>
        <end position="112"/>
    </location>
</feature>
<feature type="signal peptide" evidence="1">
    <location>
        <begin position="1"/>
        <end position="19"/>
    </location>
</feature>
<evidence type="ECO:0000256" key="1">
    <source>
        <dbReference type="SAM" id="SignalP"/>
    </source>
</evidence>
<keyword evidence="3" id="KW-1185">Reference proteome</keyword>